<dbReference type="AlphaFoldDB" id="A0A7X0PYP9"/>
<dbReference type="EMBL" id="JAIVEX010000015">
    <property type="protein sequence ID" value="MDB0524553.1"/>
    <property type="molecule type" value="Genomic_DNA"/>
</dbReference>
<reference evidence="1" key="1">
    <citation type="submission" date="2021-09" db="EMBL/GenBank/DDBJ databases">
        <title>Genomic analysis of Ralstonia spp.</title>
        <authorList>
            <person name="Aburjaile F."/>
            <person name="Ariute J.C."/>
            <person name="Pais A.K.L."/>
            <person name="Albuquerque G.M.R."/>
            <person name="Silva A.M.F."/>
            <person name="Brenig B."/>
            <person name="Azevedo V."/>
            <person name="Matiuzzi M."/>
            <person name="Ramos R."/>
            <person name="Goes-Neto A."/>
            <person name="Soares S."/>
            <person name="Iseppon A.M.B."/>
            <person name="Souza E."/>
            <person name="Gama M."/>
        </authorList>
    </citation>
    <scope>NUCLEOTIDE SEQUENCE</scope>
    <source>
        <strain evidence="1">B4</strain>
    </source>
</reference>
<sequence>MAERDRGGGFPMAACIAAPGPVAVAVAPALPGVVAHEVSSTFMPDVRFIAIDGLPLADGPPVVVPAHAGMRMTGGAWLTSRGRVASVVTNRRTAEGRQKVADRAGRRAMASCRAASTSARLPITVIGAS</sequence>
<evidence type="ECO:0000313" key="1">
    <source>
        <dbReference type="EMBL" id="MDB0524553.1"/>
    </source>
</evidence>
<name>A0A7X0PYP9_RALSL</name>
<accession>A0A7X0PYP9</accession>
<gene>
    <name evidence="1" type="ORF">LBW55_23360</name>
</gene>
<protein>
    <submittedName>
        <fullName evidence="1">Uncharacterized protein</fullName>
    </submittedName>
</protein>
<evidence type="ECO:0000313" key="2">
    <source>
        <dbReference type="Proteomes" id="UP001143674"/>
    </source>
</evidence>
<proteinExistence type="predicted"/>
<dbReference type="Proteomes" id="UP001143674">
    <property type="component" value="Unassembled WGS sequence"/>
</dbReference>
<organism evidence="1 2">
    <name type="scientific">Ralstonia solanacearum</name>
    <name type="common">Pseudomonas solanacearum</name>
    <dbReference type="NCBI Taxonomy" id="305"/>
    <lineage>
        <taxon>Bacteria</taxon>
        <taxon>Pseudomonadati</taxon>
        <taxon>Pseudomonadota</taxon>
        <taxon>Betaproteobacteria</taxon>
        <taxon>Burkholderiales</taxon>
        <taxon>Burkholderiaceae</taxon>
        <taxon>Ralstonia</taxon>
        <taxon>Ralstonia solanacearum species complex</taxon>
    </lineage>
</organism>
<comment type="caution">
    <text evidence="1">The sequence shown here is derived from an EMBL/GenBank/DDBJ whole genome shotgun (WGS) entry which is preliminary data.</text>
</comment>
<dbReference type="RefSeq" id="WP_184849829.1">
    <property type="nucleotide sequence ID" value="NZ_JABZEH010000001.1"/>
</dbReference>